<proteinExistence type="predicted"/>
<name>A0A2T6ZMV8_TUBBO</name>
<comment type="caution">
    <text evidence="1">The sequence shown here is derived from an EMBL/GenBank/DDBJ whole genome shotgun (WGS) entry which is preliminary data.</text>
</comment>
<evidence type="ECO:0000313" key="1">
    <source>
        <dbReference type="EMBL" id="PUU76822.1"/>
    </source>
</evidence>
<dbReference type="AlphaFoldDB" id="A0A2T6ZMV8"/>
<dbReference type="Proteomes" id="UP000244722">
    <property type="component" value="Unassembled WGS sequence"/>
</dbReference>
<keyword evidence="2" id="KW-1185">Reference proteome</keyword>
<dbReference type="STRING" id="42251.A0A2T6ZMV8"/>
<organism evidence="1 2">
    <name type="scientific">Tuber borchii</name>
    <name type="common">White truffle</name>
    <dbReference type="NCBI Taxonomy" id="42251"/>
    <lineage>
        <taxon>Eukaryota</taxon>
        <taxon>Fungi</taxon>
        <taxon>Dikarya</taxon>
        <taxon>Ascomycota</taxon>
        <taxon>Pezizomycotina</taxon>
        <taxon>Pezizomycetes</taxon>
        <taxon>Pezizales</taxon>
        <taxon>Tuberaceae</taxon>
        <taxon>Tuber</taxon>
    </lineage>
</organism>
<evidence type="ECO:0000313" key="2">
    <source>
        <dbReference type="Proteomes" id="UP000244722"/>
    </source>
</evidence>
<gene>
    <name evidence="1" type="ORF">B9Z19DRAFT_1129127</name>
</gene>
<protein>
    <submittedName>
        <fullName evidence="1">Uncharacterized protein</fullName>
    </submittedName>
</protein>
<reference evidence="1 2" key="1">
    <citation type="submission" date="2017-04" db="EMBL/GenBank/DDBJ databases">
        <title>Draft genome sequence of Tuber borchii Vittad., a whitish edible truffle.</title>
        <authorList>
            <consortium name="DOE Joint Genome Institute"/>
            <person name="Murat C."/>
            <person name="Kuo A."/>
            <person name="Barry K.W."/>
            <person name="Clum A."/>
            <person name="Dockter R.B."/>
            <person name="Fauchery L."/>
            <person name="Iotti M."/>
            <person name="Kohler A."/>
            <person name="Labutti K."/>
            <person name="Lindquist E.A."/>
            <person name="Lipzen A."/>
            <person name="Ohm R.A."/>
            <person name="Wang M."/>
            <person name="Grigoriev I.V."/>
            <person name="Zambonelli A."/>
            <person name="Martin F.M."/>
        </authorList>
    </citation>
    <scope>NUCLEOTIDE SEQUENCE [LARGE SCALE GENOMIC DNA]</scope>
    <source>
        <strain evidence="1 2">Tbo3840</strain>
    </source>
</reference>
<sequence length="168" mass="19494">MYRETREWSTEECRDHNRHQAARRASTAFTEALKLSDKNVAELQLQIRSFDKRLNSLTALPSPYHHARNQFLSTFKKDKLGRATEDDLKIIAHRDVKDHMETIVALNMHARVIASYDQTGSPRFYALFDDFIRVFKESGYDVGYLVGSPTEVTNAYWEFKGCIKTEVT</sequence>
<dbReference type="OrthoDB" id="5420280at2759"/>
<accession>A0A2T6ZMV8</accession>
<dbReference type="EMBL" id="NESQ01000173">
    <property type="protein sequence ID" value="PUU76822.1"/>
    <property type="molecule type" value="Genomic_DNA"/>
</dbReference>